<dbReference type="eggNOG" id="COG2802">
    <property type="taxonomic scope" value="Bacteria"/>
</dbReference>
<protein>
    <recommendedName>
        <fullName evidence="1">Lon N-terminal domain-containing protein</fullName>
    </recommendedName>
</protein>
<evidence type="ECO:0000259" key="1">
    <source>
        <dbReference type="SMART" id="SM00464"/>
    </source>
</evidence>
<dbReference type="STRING" id="1127673.GLIP_3273"/>
<proteinExistence type="predicted"/>
<feature type="domain" description="Lon N-terminal" evidence="1">
    <location>
        <begin position="7"/>
        <end position="190"/>
    </location>
</feature>
<dbReference type="SMART" id="SM00464">
    <property type="entry name" value="LON"/>
    <property type="match status" value="1"/>
</dbReference>
<dbReference type="OrthoDB" id="8558970at2"/>
<sequence length="193" mass="22071">MASETFTAPLFPLSAHILPGGAMTLRIFESRYVRMVKEACAQQTGFVICMLNTMGNKEKNQHIYPIGTYVTVEDFNLLEDGLLGITIRAHYCVHVDSIVTEKDQLRVGHCKRLEIWSSDPITTETTIIDTKLKEVFDKYPEVNALYPNADFTNPVWVIYRWLELLPVNAEQKQSFLQQKNCLPALEFLSQLVE</sequence>
<evidence type="ECO:0000313" key="2">
    <source>
        <dbReference type="EMBL" id="GAC15887.1"/>
    </source>
</evidence>
<dbReference type="InterPro" id="IPR046336">
    <property type="entry name" value="Lon_prtase_N_sf"/>
</dbReference>
<organism evidence="2 3">
    <name type="scientific">Aliiglaciecola lipolytica E3</name>
    <dbReference type="NCBI Taxonomy" id="1127673"/>
    <lineage>
        <taxon>Bacteria</taxon>
        <taxon>Pseudomonadati</taxon>
        <taxon>Pseudomonadota</taxon>
        <taxon>Gammaproteobacteria</taxon>
        <taxon>Alteromonadales</taxon>
        <taxon>Alteromonadaceae</taxon>
        <taxon>Aliiglaciecola</taxon>
    </lineage>
</organism>
<dbReference type="SUPFAM" id="SSF88697">
    <property type="entry name" value="PUA domain-like"/>
    <property type="match status" value="1"/>
</dbReference>
<name>K6YCH3_9ALTE</name>
<keyword evidence="3" id="KW-1185">Reference proteome</keyword>
<dbReference type="RefSeq" id="WP_008845691.1">
    <property type="nucleotide sequence ID" value="NZ_BAEN01000064.1"/>
</dbReference>
<dbReference type="Gene3D" id="1.10.4060.10">
    <property type="entry name" value="BPP1347 like domain"/>
    <property type="match status" value="1"/>
</dbReference>
<evidence type="ECO:0000313" key="3">
    <source>
        <dbReference type="Proteomes" id="UP000006334"/>
    </source>
</evidence>
<comment type="caution">
    <text evidence="2">The sequence shown here is derived from an EMBL/GenBank/DDBJ whole genome shotgun (WGS) entry which is preliminary data.</text>
</comment>
<dbReference type="InterPro" id="IPR003111">
    <property type="entry name" value="Lon_prtase_N"/>
</dbReference>
<accession>K6YCH3</accession>
<dbReference type="Pfam" id="PF02190">
    <property type="entry name" value="LON_substr_bdg"/>
    <property type="match status" value="1"/>
</dbReference>
<dbReference type="AlphaFoldDB" id="K6YCH3"/>
<gene>
    <name evidence="2" type="ORF">GLIP_3273</name>
</gene>
<reference evidence="2 3" key="1">
    <citation type="journal article" date="2017" name="Antonie Van Leeuwenhoek">
        <title>Rhizobium rhizosphaerae sp. nov., a novel species isolated from rice rhizosphere.</title>
        <authorList>
            <person name="Zhao J.J."/>
            <person name="Zhang J."/>
            <person name="Zhang R.J."/>
            <person name="Zhang C.W."/>
            <person name="Yin H.Q."/>
            <person name="Zhang X.X."/>
        </authorList>
    </citation>
    <scope>NUCLEOTIDE SEQUENCE [LARGE SCALE GENOMIC DNA]</scope>
    <source>
        <strain evidence="2 3">E3</strain>
    </source>
</reference>
<dbReference type="Gene3D" id="2.30.130.40">
    <property type="entry name" value="LON domain-like"/>
    <property type="match status" value="1"/>
</dbReference>
<dbReference type="Proteomes" id="UP000006334">
    <property type="component" value="Unassembled WGS sequence"/>
</dbReference>
<dbReference type="InterPro" id="IPR015947">
    <property type="entry name" value="PUA-like_sf"/>
</dbReference>
<dbReference type="EMBL" id="BAEN01000064">
    <property type="protein sequence ID" value="GAC15887.1"/>
    <property type="molecule type" value="Genomic_DNA"/>
</dbReference>